<evidence type="ECO:0000313" key="3">
    <source>
        <dbReference type="Proteomes" id="UP000827284"/>
    </source>
</evidence>
<dbReference type="EMBL" id="BQFW01000011">
    <property type="protein sequence ID" value="GJJ75474.1"/>
    <property type="molecule type" value="Genomic_DNA"/>
</dbReference>
<dbReference type="Proteomes" id="UP000827284">
    <property type="component" value="Unassembled WGS sequence"/>
</dbReference>
<name>A0A9P3LYQ8_9FUNG</name>
<protein>
    <submittedName>
        <fullName evidence="2">Uncharacterized protein</fullName>
    </submittedName>
</protein>
<accession>A0A9P3LYQ8</accession>
<proteinExistence type="predicted"/>
<gene>
    <name evidence="2" type="ORF">EMPS_07832</name>
</gene>
<feature type="compositionally biased region" description="Basic residues" evidence="1">
    <location>
        <begin position="14"/>
        <end position="23"/>
    </location>
</feature>
<dbReference type="AlphaFoldDB" id="A0A9P3LYQ8"/>
<dbReference type="OrthoDB" id="2437589at2759"/>
<sequence>MKAGKGSSLEKSKDRKHRRRRSRHIKALTEVAVEAGSWEAFCDAQAWPKKPNYMNIRRYIDVFVNDEEKRINRTLRLAKGDKGYVSGHALFVQPIFRRQSQSAAHQIAKPIPAAVVAPPLKEPSDDSIQVIDSVPQKSKSNTDNNNSSNTIIVISDSDYDDESFPTDISTAFAAQSSNRTGVESMDQSRLKLLSSSSNVIVLSDSDSDDEGFPGDISTTFATKSPNQAGVESVKRGGPEVSNVSNFSNFTHDAPEELPVPGSDRWFEPWCPGLLVNGVIDLNVLAQNIDLSLSAKSFDERRGVPRAQQEPRATSGIFCCGTYLNGISCIVKVSKRGDFCELHCKGESRQVTCTSFSKDGIRCKEQSHSLRHSLQDEWGYLCFRHRRSMLQRGHLYRFGMPASLLARLEVSSSILLKDQKEGREYKDLTFNFAGREETIITAEKFNGNFQLCVRVRCYA</sequence>
<evidence type="ECO:0000313" key="2">
    <source>
        <dbReference type="EMBL" id="GJJ75474.1"/>
    </source>
</evidence>
<reference evidence="2" key="1">
    <citation type="submission" date="2021-11" db="EMBL/GenBank/DDBJ databases">
        <authorList>
            <person name="Herlambang A."/>
            <person name="Guo Y."/>
            <person name="Takashima Y."/>
            <person name="Nishizawa T."/>
        </authorList>
    </citation>
    <scope>NUCLEOTIDE SEQUENCE</scope>
    <source>
        <strain evidence="2">E1425</strain>
    </source>
</reference>
<comment type="caution">
    <text evidence="2">The sequence shown here is derived from an EMBL/GenBank/DDBJ whole genome shotgun (WGS) entry which is preliminary data.</text>
</comment>
<reference evidence="2" key="2">
    <citation type="journal article" date="2022" name="Microbiol. Resour. Announc.">
        <title>Whole-Genome Sequence of Entomortierella parvispora E1425, a Mucoromycotan Fungus Associated with Burkholderiaceae-Related Endosymbiotic Bacteria.</title>
        <authorList>
            <person name="Herlambang A."/>
            <person name="Guo Y."/>
            <person name="Takashima Y."/>
            <person name="Narisawa K."/>
            <person name="Ohta H."/>
            <person name="Nishizawa T."/>
        </authorList>
    </citation>
    <scope>NUCLEOTIDE SEQUENCE</scope>
    <source>
        <strain evidence="2">E1425</strain>
    </source>
</reference>
<keyword evidence="3" id="KW-1185">Reference proteome</keyword>
<feature type="region of interest" description="Disordered" evidence="1">
    <location>
        <begin position="1"/>
        <end position="23"/>
    </location>
</feature>
<evidence type="ECO:0000256" key="1">
    <source>
        <dbReference type="SAM" id="MobiDB-lite"/>
    </source>
</evidence>
<organism evidence="2 3">
    <name type="scientific">Entomortierella parvispora</name>
    <dbReference type="NCBI Taxonomy" id="205924"/>
    <lineage>
        <taxon>Eukaryota</taxon>
        <taxon>Fungi</taxon>
        <taxon>Fungi incertae sedis</taxon>
        <taxon>Mucoromycota</taxon>
        <taxon>Mortierellomycotina</taxon>
        <taxon>Mortierellomycetes</taxon>
        <taxon>Mortierellales</taxon>
        <taxon>Mortierellaceae</taxon>
        <taxon>Entomortierella</taxon>
    </lineage>
</organism>